<keyword evidence="2" id="KW-0472">Membrane</keyword>
<dbReference type="Proteomes" id="UP000026961">
    <property type="component" value="Chromosome 2"/>
</dbReference>
<evidence type="ECO:0000313" key="3">
    <source>
        <dbReference type="EnsemblPlants" id="OGLUM02G05680.1"/>
    </source>
</evidence>
<accession>A0A0D9YN37</accession>
<dbReference type="AlphaFoldDB" id="A0A0D9YN37"/>
<feature type="region of interest" description="Disordered" evidence="1">
    <location>
        <begin position="229"/>
        <end position="288"/>
    </location>
</feature>
<feature type="region of interest" description="Disordered" evidence="1">
    <location>
        <begin position="160"/>
        <end position="189"/>
    </location>
</feature>
<organism evidence="3">
    <name type="scientific">Oryza glumipatula</name>
    <dbReference type="NCBI Taxonomy" id="40148"/>
    <lineage>
        <taxon>Eukaryota</taxon>
        <taxon>Viridiplantae</taxon>
        <taxon>Streptophyta</taxon>
        <taxon>Embryophyta</taxon>
        <taxon>Tracheophyta</taxon>
        <taxon>Spermatophyta</taxon>
        <taxon>Magnoliopsida</taxon>
        <taxon>Liliopsida</taxon>
        <taxon>Poales</taxon>
        <taxon>Poaceae</taxon>
        <taxon>BOP clade</taxon>
        <taxon>Oryzoideae</taxon>
        <taxon>Oryzeae</taxon>
        <taxon>Oryzinae</taxon>
        <taxon>Oryza</taxon>
    </lineage>
</organism>
<feature type="transmembrane region" description="Helical" evidence="2">
    <location>
        <begin position="55"/>
        <end position="77"/>
    </location>
</feature>
<dbReference type="HOGENOM" id="CLU_967642_0_0_1"/>
<keyword evidence="4" id="KW-1185">Reference proteome</keyword>
<protein>
    <submittedName>
        <fullName evidence="3">Uncharacterized protein</fullName>
    </submittedName>
</protein>
<feature type="transmembrane region" description="Helical" evidence="2">
    <location>
        <begin position="113"/>
        <end position="132"/>
    </location>
</feature>
<proteinExistence type="predicted"/>
<feature type="compositionally biased region" description="Basic and acidic residues" evidence="1">
    <location>
        <begin position="251"/>
        <end position="271"/>
    </location>
</feature>
<dbReference type="EnsemblPlants" id="OGLUM02G05680.1">
    <property type="protein sequence ID" value="OGLUM02G05680.1"/>
    <property type="gene ID" value="OGLUM02G05680"/>
</dbReference>
<name>A0A0D9YN37_9ORYZ</name>
<evidence type="ECO:0000313" key="4">
    <source>
        <dbReference type="Proteomes" id="UP000026961"/>
    </source>
</evidence>
<evidence type="ECO:0000256" key="1">
    <source>
        <dbReference type="SAM" id="MobiDB-lite"/>
    </source>
</evidence>
<sequence>MFIPTSIAPSICHFRRMPISITMFYSVCISIHSTVLSSICRILRFSPIVHIAARIPAIFCTVIGVVIWIPCVAFLSITAPNSSIIALLLILLLLSSFGINSELLLLLLRHRHLIVIAAPIRFIVFIIGRGSIRPFGGNCVDGRGRWTSGDNIRPLRRSGVYGRPPGGAATAEPEGALGRREERRDRPRARGYGRARLGLARAALLGVVVLLVGALARGLADRRRAELHDPLRVPGGGLGRRDGGEDGPGFGRREGGEEERRLGLRERREDAATGGRLRSGRGGGGRSG</sequence>
<keyword evidence="2" id="KW-0812">Transmembrane</keyword>
<dbReference type="Gramene" id="OGLUM02G05680.1">
    <property type="protein sequence ID" value="OGLUM02G05680.1"/>
    <property type="gene ID" value="OGLUM02G05680"/>
</dbReference>
<reference evidence="3" key="2">
    <citation type="submission" date="2018-05" db="EMBL/GenBank/DDBJ databases">
        <title>OgluRS3 (Oryza glumaepatula Reference Sequence Version 3).</title>
        <authorList>
            <person name="Zhang J."/>
            <person name="Kudrna D."/>
            <person name="Lee S."/>
            <person name="Talag J."/>
            <person name="Welchert J."/>
            <person name="Wing R.A."/>
        </authorList>
    </citation>
    <scope>NUCLEOTIDE SEQUENCE [LARGE SCALE GENOMIC DNA]</scope>
</reference>
<feature type="compositionally biased region" description="Low complexity" evidence="1">
    <location>
        <begin position="162"/>
        <end position="176"/>
    </location>
</feature>
<feature type="transmembrane region" description="Helical" evidence="2">
    <location>
        <begin position="199"/>
        <end position="220"/>
    </location>
</feature>
<evidence type="ECO:0000256" key="2">
    <source>
        <dbReference type="SAM" id="Phobius"/>
    </source>
</evidence>
<feature type="transmembrane region" description="Helical" evidence="2">
    <location>
        <begin position="83"/>
        <end position="106"/>
    </location>
</feature>
<feature type="transmembrane region" description="Helical" evidence="2">
    <location>
        <begin position="23"/>
        <end position="43"/>
    </location>
</feature>
<keyword evidence="2" id="KW-1133">Transmembrane helix</keyword>
<reference evidence="3" key="1">
    <citation type="submission" date="2015-04" db="UniProtKB">
        <authorList>
            <consortium name="EnsemblPlants"/>
        </authorList>
    </citation>
    <scope>IDENTIFICATION</scope>
</reference>